<accession>A0A512L804</accession>
<keyword evidence="3" id="KW-1185">Reference proteome</keyword>
<reference evidence="2 3" key="1">
    <citation type="submission" date="2019-07" db="EMBL/GenBank/DDBJ databases">
        <title>Whole genome shotgun sequence of Thiobacillus plumbophilus NBRC 107929.</title>
        <authorList>
            <person name="Hosoyama A."/>
            <person name="Uohara A."/>
            <person name="Ohji S."/>
            <person name="Ichikawa N."/>
        </authorList>
    </citation>
    <scope>NUCLEOTIDE SEQUENCE [LARGE SCALE GENOMIC DNA]</scope>
    <source>
        <strain evidence="2 3">NBRC 107929</strain>
    </source>
</reference>
<organism evidence="2 3">
    <name type="scientific">Sulfuriferula plumbiphila</name>
    <dbReference type="NCBI Taxonomy" id="171865"/>
    <lineage>
        <taxon>Bacteria</taxon>
        <taxon>Pseudomonadati</taxon>
        <taxon>Pseudomonadota</taxon>
        <taxon>Betaproteobacteria</taxon>
        <taxon>Nitrosomonadales</taxon>
        <taxon>Sulfuricellaceae</taxon>
        <taxon>Sulfuriferula</taxon>
    </lineage>
</organism>
<dbReference type="InterPro" id="IPR036188">
    <property type="entry name" value="FAD/NAD-bd_sf"/>
</dbReference>
<sequence length="423" mass="45434">MHVAIIGGGYAGMAAAVTLAQHGIKAALFEASQTLGGRARRVILNDICLDNGQHLLLGAYSETLRLVKLVAPADAAWLRRPLQLHTLGGLRLSAPYLPAPLNTLLALLGARGMSAGERFRAIRFMLVQRRAHFKLRQDMPVAQLLAHHAQTAALVDKLWAPLCIAALNTPIATASAQVFLNVLRDSLARRRSDSDLVFPVRDLSALFPQPAADFVRTHGGAVTTGKTVEAITQTAAGFSVHGGNYTHLICAVAPYQATRLLAGLDELNQVRTLINAFHYQPIATVYLQYPAQVMLAKPMLGLAGGLAQWVFDRGITHHQHGLLAVVISAEGHHRKLAAAVLAQQVDAELRSALGALPAPHWHKVIVEKRATYSCDAGLQRPAQATALKNFYLAGDYTASDYPATLEAATQSGVKCAQLILEQT</sequence>
<comment type="caution">
    <text evidence="2">The sequence shown here is derived from an EMBL/GenBank/DDBJ whole genome shotgun (WGS) entry which is preliminary data.</text>
</comment>
<dbReference type="EMBL" id="BKAD01000015">
    <property type="protein sequence ID" value="GEP30604.1"/>
    <property type="molecule type" value="Genomic_DNA"/>
</dbReference>
<dbReference type="Pfam" id="PF01593">
    <property type="entry name" value="Amino_oxidase"/>
    <property type="match status" value="1"/>
</dbReference>
<dbReference type="PANTHER" id="PTHR42923:SF47">
    <property type="entry name" value="BLR3003 PROTEIN"/>
    <property type="match status" value="1"/>
</dbReference>
<dbReference type="GO" id="GO:0016491">
    <property type="term" value="F:oxidoreductase activity"/>
    <property type="evidence" value="ECO:0007669"/>
    <property type="project" value="InterPro"/>
</dbReference>
<dbReference type="Gene3D" id="3.50.50.60">
    <property type="entry name" value="FAD/NAD(P)-binding domain"/>
    <property type="match status" value="1"/>
</dbReference>
<evidence type="ECO:0000313" key="2">
    <source>
        <dbReference type="EMBL" id="GEP30604.1"/>
    </source>
</evidence>
<dbReference type="OrthoDB" id="7849608at2"/>
<feature type="domain" description="Amine oxidase" evidence="1">
    <location>
        <begin position="11"/>
        <end position="420"/>
    </location>
</feature>
<dbReference type="InterPro" id="IPR002937">
    <property type="entry name" value="Amino_oxidase"/>
</dbReference>
<dbReference type="RefSeq" id="WP_147072869.1">
    <property type="nucleotide sequence ID" value="NZ_AP021884.1"/>
</dbReference>
<protein>
    <submittedName>
        <fullName evidence="2">Amine oxidoreductase</fullName>
    </submittedName>
</protein>
<evidence type="ECO:0000259" key="1">
    <source>
        <dbReference type="Pfam" id="PF01593"/>
    </source>
</evidence>
<dbReference type="InterPro" id="IPR017830">
    <property type="entry name" value="SQase_HpnE"/>
</dbReference>
<gene>
    <name evidence="2" type="ORF">TPL01_17420</name>
</gene>
<name>A0A512L804_9PROT</name>
<dbReference type="InterPro" id="IPR050464">
    <property type="entry name" value="Zeta_carotene_desat/Oxidored"/>
</dbReference>
<dbReference type="AlphaFoldDB" id="A0A512L804"/>
<dbReference type="NCBIfam" id="TIGR03467">
    <property type="entry name" value="HpnE"/>
    <property type="match status" value="1"/>
</dbReference>
<dbReference type="SUPFAM" id="SSF51905">
    <property type="entry name" value="FAD/NAD(P)-binding domain"/>
    <property type="match status" value="1"/>
</dbReference>
<evidence type="ECO:0000313" key="3">
    <source>
        <dbReference type="Proteomes" id="UP000321337"/>
    </source>
</evidence>
<proteinExistence type="predicted"/>
<dbReference type="Proteomes" id="UP000321337">
    <property type="component" value="Unassembled WGS sequence"/>
</dbReference>
<dbReference type="PANTHER" id="PTHR42923">
    <property type="entry name" value="PROTOPORPHYRINOGEN OXIDASE"/>
    <property type="match status" value="1"/>
</dbReference>